<evidence type="ECO:0000259" key="15">
    <source>
        <dbReference type="PROSITE" id="PS50234"/>
    </source>
</evidence>
<dbReference type="PROSITE" id="PS51470">
    <property type="entry name" value="FG_GAP"/>
    <property type="match status" value="3"/>
</dbReference>
<dbReference type="InterPro" id="IPR036465">
    <property type="entry name" value="vWFA_dom_sf"/>
</dbReference>
<keyword evidence="9 14" id="KW-0401">Integrin</keyword>
<evidence type="ECO:0000256" key="13">
    <source>
        <dbReference type="PROSITE-ProRule" id="PRU00803"/>
    </source>
</evidence>
<dbReference type="InterPro" id="IPR013517">
    <property type="entry name" value="FG-GAP"/>
</dbReference>
<evidence type="ECO:0000256" key="5">
    <source>
        <dbReference type="ARBA" id="ARBA00022729"/>
    </source>
</evidence>
<dbReference type="GO" id="GO:0007229">
    <property type="term" value="P:integrin-mediated signaling pathway"/>
    <property type="evidence" value="ECO:0007669"/>
    <property type="project" value="UniProtKB-KW"/>
</dbReference>
<dbReference type="InterPro" id="IPR028994">
    <property type="entry name" value="Integrin_alpha_N"/>
</dbReference>
<proteinExistence type="inferred from homology"/>
<sequence>MFNLFSPIVFTVPLACVLSFNVDQKNGLSFSGPLEDLFGYTVQQFENSEGKWVLIGSPLSGQPAKRTGDVYKCPVGNRDNTCIKLELPSKKTLCVSVCLCLSNHSQPLSLSLFACMCVLFPQACGPQYGYMCGEQQFISGVCANVSSSFQVLNSFSRYQECGKEMDVVIVLDGSNSIYPWSGIQEFLHNFTGRLEIGPKLTQVGIVSYGQNVTHNVNLSQFDNTPALQEFVKDLPQHTGTKTMTFLGIDTARKEAFRPERGARSGVKKVMVIVTDGESHDYYNLKKVIDACDDDNIERFGIAVGTRYFVQKFIKEIQNISSDPVQDHFFNVADELALLSIVETLGSRILALEGKHVNICVPAPKASQESVLLGAVGAYEWNGTVVMYTPGGDVVPGKDDFYDPKKEAQNERLSASTRKGELYITGAPRYNHTGRVVVYRLDENNNIVISQILKGEQIGSYFGSVLQTVDVDNDSYTDLLLVGAPMYMGSEKDEQGRVYVYKLSKVQKTRSPCGARFGTAIAAVTDLNLDGYHDVAIGAPFENDHRGAVYIYHGDKNPSLCFFLTLFSLCLLISSKLCLILLYPRPG</sequence>
<evidence type="ECO:0000256" key="10">
    <source>
        <dbReference type="ARBA" id="ARBA00023136"/>
    </source>
</evidence>
<evidence type="ECO:0000256" key="14">
    <source>
        <dbReference type="RuleBase" id="RU003762"/>
    </source>
</evidence>
<dbReference type="InterPro" id="IPR002035">
    <property type="entry name" value="VWF_A"/>
</dbReference>
<feature type="chain" id="PRO_5018376443" evidence="14">
    <location>
        <begin position="20"/>
        <end position="586"/>
    </location>
</feature>
<dbReference type="AlphaFoldDB" id="A0A3Q0SBU2"/>
<dbReference type="PANTHER" id="PTHR23220:SF22">
    <property type="entry name" value="INTEGRIN ALPHA-1"/>
    <property type="match status" value="1"/>
</dbReference>
<keyword evidence="11 14" id="KW-0675">Receptor</keyword>
<organism evidence="16 17">
    <name type="scientific">Amphilophus citrinellus</name>
    <name type="common">Midas cichlid</name>
    <name type="synonym">Cichlasoma citrinellum</name>
    <dbReference type="NCBI Taxonomy" id="61819"/>
    <lineage>
        <taxon>Eukaryota</taxon>
        <taxon>Metazoa</taxon>
        <taxon>Chordata</taxon>
        <taxon>Craniata</taxon>
        <taxon>Vertebrata</taxon>
        <taxon>Euteleostomi</taxon>
        <taxon>Actinopterygii</taxon>
        <taxon>Neopterygii</taxon>
        <taxon>Teleostei</taxon>
        <taxon>Neoteleostei</taxon>
        <taxon>Acanthomorphata</taxon>
        <taxon>Ovalentaria</taxon>
        <taxon>Cichlomorphae</taxon>
        <taxon>Cichliformes</taxon>
        <taxon>Cichlidae</taxon>
        <taxon>New World cichlids</taxon>
        <taxon>Cichlasomatinae</taxon>
        <taxon>Heroini</taxon>
        <taxon>Amphilophus</taxon>
    </lineage>
</organism>
<feature type="domain" description="VWFA" evidence="15">
    <location>
        <begin position="166"/>
        <end position="344"/>
    </location>
</feature>
<dbReference type="PRINTS" id="PR01185">
    <property type="entry name" value="INTEGRINA"/>
</dbReference>
<dbReference type="Proteomes" id="UP000261340">
    <property type="component" value="Unplaced"/>
</dbReference>
<keyword evidence="8 14" id="KW-0130">Cell adhesion</keyword>
<dbReference type="GO" id="GO:0007160">
    <property type="term" value="P:cell-matrix adhesion"/>
    <property type="evidence" value="ECO:0007669"/>
    <property type="project" value="TreeGrafter"/>
</dbReference>
<dbReference type="GeneTree" id="ENSGT00940000157646"/>
<dbReference type="SMART" id="SM00327">
    <property type="entry name" value="VWA"/>
    <property type="match status" value="1"/>
</dbReference>
<feature type="signal peptide" evidence="14">
    <location>
        <begin position="1"/>
        <end position="19"/>
    </location>
</feature>
<dbReference type="PANTHER" id="PTHR23220">
    <property type="entry name" value="INTEGRIN ALPHA"/>
    <property type="match status" value="1"/>
</dbReference>
<dbReference type="GO" id="GO:0009897">
    <property type="term" value="C:external side of plasma membrane"/>
    <property type="evidence" value="ECO:0007669"/>
    <property type="project" value="TreeGrafter"/>
</dbReference>
<reference evidence="16" key="2">
    <citation type="submission" date="2025-09" db="UniProtKB">
        <authorList>
            <consortium name="Ensembl"/>
        </authorList>
    </citation>
    <scope>IDENTIFICATION</scope>
</reference>
<comment type="similarity">
    <text evidence="2 14">Belongs to the integrin alpha chain family.</text>
</comment>
<evidence type="ECO:0000256" key="9">
    <source>
        <dbReference type="ARBA" id="ARBA00023037"/>
    </source>
</evidence>
<dbReference type="SUPFAM" id="SSF53300">
    <property type="entry name" value="vWA-like"/>
    <property type="match status" value="1"/>
</dbReference>
<name>A0A3Q0SBU2_AMPCI</name>
<feature type="repeat" description="FG-GAP" evidence="13">
    <location>
        <begin position="513"/>
        <end position="560"/>
    </location>
</feature>
<dbReference type="SUPFAM" id="SSF69318">
    <property type="entry name" value="Integrin alpha N-terminal domain"/>
    <property type="match status" value="1"/>
</dbReference>
<dbReference type="PROSITE" id="PS50234">
    <property type="entry name" value="VWFA"/>
    <property type="match status" value="1"/>
</dbReference>
<evidence type="ECO:0000256" key="7">
    <source>
        <dbReference type="ARBA" id="ARBA00022837"/>
    </source>
</evidence>
<keyword evidence="6" id="KW-0677">Repeat</keyword>
<dbReference type="GO" id="GO:0005178">
    <property type="term" value="F:integrin binding"/>
    <property type="evidence" value="ECO:0007669"/>
    <property type="project" value="TreeGrafter"/>
</dbReference>
<keyword evidence="17" id="KW-1185">Reference proteome</keyword>
<evidence type="ECO:0000256" key="11">
    <source>
        <dbReference type="ARBA" id="ARBA00023170"/>
    </source>
</evidence>
<dbReference type="GO" id="GO:0046872">
    <property type="term" value="F:metal ion binding"/>
    <property type="evidence" value="ECO:0007669"/>
    <property type="project" value="UniProtKB-KW"/>
</dbReference>
<feature type="repeat" description="FG-GAP" evidence="13">
    <location>
        <begin position="447"/>
        <end position="509"/>
    </location>
</feature>
<evidence type="ECO:0000256" key="1">
    <source>
        <dbReference type="ARBA" id="ARBA00004479"/>
    </source>
</evidence>
<evidence type="ECO:0000313" key="17">
    <source>
        <dbReference type="Proteomes" id="UP000261340"/>
    </source>
</evidence>
<feature type="transmembrane region" description="Helical" evidence="14">
    <location>
        <begin position="561"/>
        <end position="582"/>
    </location>
</feature>
<evidence type="ECO:0000313" key="16">
    <source>
        <dbReference type="Ensembl" id="ENSACIP00000019213.1"/>
    </source>
</evidence>
<comment type="subcellular location">
    <subcellularLocation>
        <location evidence="1 14">Membrane</location>
        <topology evidence="1 14">Single-pass type I membrane protein</topology>
    </subcellularLocation>
</comment>
<keyword evidence="7" id="KW-0106">Calcium</keyword>
<evidence type="ECO:0000256" key="6">
    <source>
        <dbReference type="ARBA" id="ARBA00022737"/>
    </source>
</evidence>
<keyword evidence="5 14" id="KW-0732">Signal</keyword>
<keyword evidence="14" id="KW-1133">Transmembrane helix</keyword>
<evidence type="ECO:0000256" key="2">
    <source>
        <dbReference type="ARBA" id="ARBA00008054"/>
    </source>
</evidence>
<keyword evidence="4" id="KW-0479">Metal-binding</keyword>
<dbReference type="SMART" id="SM00191">
    <property type="entry name" value="Int_alpha"/>
    <property type="match status" value="3"/>
</dbReference>
<dbReference type="FunFam" id="3.40.50.410:FF:000012">
    <property type="entry name" value="Integrin, alpha 10"/>
    <property type="match status" value="1"/>
</dbReference>
<dbReference type="GO" id="GO:0008305">
    <property type="term" value="C:integrin complex"/>
    <property type="evidence" value="ECO:0007669"/>
    <property type="project" value="InterPro"/>
</dbReference>
<feature type="repeat" description="FG-GAP" evidence="13">
    <location>
        <begin position="24"/>
        <end position="82"/>
    </location>
</feature>
<dbReference type="Gene3D" id="2.130.10.130">
    <property type="entry name" value="Integrin alpha, N-terminal"/>
    <property type="match status" value="1"/>
</dbReference>
<evidence type="ECO:0000256" key="12">
    <source>
        <dbReference type="ARBA" id="ARBA00023180"/>
    </source>
</evidence>
<dbReference type="GO" id="GO:0098609">
    <property type="term" value="P:cell-cell adhesion"/>
    <property type="evidence" value="ECO:0007669"/>
    <property type="project" value="TreeGrafter"/>
</dbReference>
<reference evidence="16" key="1">
    <citation type="submission" date="2025-08" db="UniProtKB">
        <authorList>
            <consortium name="Ensembl"/>
        </authorList>
    </citation>
    <scope>IDENTIFICATION</scope>
</reference>
<dbReference type="Ensembl" id="ENSACIT00000019732.1">
    <property type="protein sequence ID" value="ENSACIP00000019213.1"/>
    <property type="gene ID" value="ENSACIG00000014893.1"/>
</dbReference>
<keyword evidence="10 14" id="KW-0472">Membrane</keyword>
<evidence type="ECO:0000256" key="8">
    <source>
        <dbReference type="ARBA" id="ARBA00022889"/>
    </source>
</evidence>
<dbReference type="Pfam" id="PF00092">
    <property type="entry name" value="VWA"/>
    <property type="match status" value="1"/>
</dbReference>
<dbReference type="PRINTS" id="PR00453">
    <property type="entry name" value="VWFADOMAIN"/>
</dbReference>
<evidence type="ECO:0000256" key="4">
    <source>
        <dbReference type="ARBA" id="ARBA00022723"/>
    </source>
</evidence>
<evidence type="ECO:0000256" key="3">
    <source>
        <dbReference type="ARBA" id="ARBA00022692"/>
    </source>
</evidence>
<keyword evidence="12" id="KW-0325">Glycoprotein</keyword>
<keyword evidence="3 14" id="KW-0812">Transmembrane</keyword>
<dbReference type="Pfam" id="PF01839">
    <property type="entry name" value="FG-GAP"/>
    <property type="match status" value="2"/>
</dbReference>
<dbReference type="Gene3D" id="3.40.50.410">
    <property type="entry name" value="von Willebrand factor, type A domain"/>
    <property type="match status" value="1"/>
</dbReference>
<dbReference type="InterPro" id="IPR000413">
    <property type="entry name" value="Integrin_alpha"/>
</dbReference>
<protein>
    <submittedName>
        <fullName evidence="16">Integrin subunit alpha 1</fullName>
    </submittedName>
</protein>
<dbReference type="InterPro" id="IPR013519">
    <property type="entry name" value="Int_alpha_beta-p"/>
</dbReference>
<dbReference type="GO" id="GO:0033627">
    <property type="term" value="P:cell adhesion mediated by integrin"/>
    <property type="evidence" value="ECO:0007669"/>
    <property type="project" value="TreeGrafter"/>
</dbReference>
<accession>A0A3Q0SBU2</accession>